<dbReference type="AlphaFoldDB" id="G9YEZ4"/>
<reference evidence="1 2" key="1">
    <citation type="submission" date="2011-08" db="EMBL/GenBank/DDBJ databases">
        <authorList>
            <person name="Weinstock G."/>
            <person name="Sodergren E."/>
            <person name="Clifton S."/>
            <person name="Fulton L."/>
            <person name="Fulton B."/>
            <person name="Courtney L."/>
            <person name="Fronick C."/>
            <person name="Harrison M."/>
            <person name="Strong C."/>
            <person name="Farmer C."/>
            <person name="Delahaunty K."/>
            <person name="Markovic C."/>
            <person name="Hall O."/>
            <person name="Minx P."/>
            <person name="Tomlinson C."/>
            <person name="Mitreva M."/>
            <person name="Hou S."/>
            <person name="Chen J."/>
            <person name="Wollam A."/>
            <person name="Pepin K.H."/>
            <person name="Johnson M."/>
            <person name="Bhonagiri V."/>
            <person name="Zhang X."/>
            <person name="Suruliraj S."/>
            <person name="Warren W."/>
            <person name="Chinwalla A."/>
            <person name="Mardis E.R."/>
            <person name="Wilson R.K."/>
        </authorList>
    </citation>
    <scope>NUCLEOTIDE SEQUENCE [LARGE SCALE GENOMIC DNA]</scope>
    <source>
        <strain evidence="1 2">F0357</strain>
    </source>
</reference>
<organism evidence="1 2">
    <name type="scientific">Anaeroglobus geminatus F0357</name>
    <dbReference type="NCBI Taxonomy" id="861450"/>
    <lineage>
        <taxon>Bacteria</taxon>
        <taxon>Bacillati</taxon>
        <taxon>Bacillota</taxon>
        <taxon>Negativicutes</taxon>
        <taxon>Veillonellales</taxon>
        <taxon>Veillonellaceae</taxon>
        <taxon>Anaeroglobus</taxon>
    </lineage>
</organism>
<dbReference type="EMBL" id="AGCJ01000008">
    <property type="protein sequence ID" value="EHM43431.1"/>
    <property type="molecule type" value="Genomic_DNA"/>
</dbReference>
<sequence>MKKEEWLMYRNLMIELTRRGMSLKELSQIMEIDYAILRLKIDNRDELRFTEAVRIKGILGTETPLDELFLWDLI</sequence>
<comment type="caution">
    <text evidence="1">The sequence shown here is derived from an EMBL/GenBank/DDBJ whole genome shotgun (WGS) entry which is preliminary data.</text>
</comment>
<evidence type="ECO:0008006" key="3">
    <source>
        <dbReference type="Google" id="ProtNLM"/>
    </source>
</evidence>
<accession>G9YEZ4</accession>
<dbReference type="Proteomes" id="UP000005481">
    <property type="component" value="Unassembled WGS sequence"/>
</dbReference>
<evidence type="ECO:0000313" key="1">
    <source>
        <dbReference type="EMBL" id="EHM43431.1"/>
    </source>
</evidence>
<name>G9YEZ4_9FIRM</name>
<dbReference type="HOGENOM" id="CLU_2679620_0_0_9"/>
<proteinExistence type="predicted"/>
<keyword evidence="2" id="KW-1185">Reference proteome</keyword>
<evidence type="ECO:0000313" key="2">
    <source>
        <dbReference type="Proteomes" id="UP000005481"/>
    </source>
</evidence>
<protein>
    <recommendedName>
        <fullName evidence="3">XRE family transcriptional regulator</fullName>
    </recommendedName>
</protein>
<gene>
    <name evidence="1" type="ORF">HMPREF0080_00204</name>
</gene>